<proteinExistence type="predicted"/>
<evidence type="ECO:0000256" key="1">
    <source>
        <dbReference type="SAM" id="MobiDB-lite"/>
    </source>
</evidence>
<reference evidence="3" key="1">
    <citation type="submission" date="2025-08" db="UniProtKB">
        <authorList>
            <consortium name="RefSeq"/>
        </authorList>
    </citation>
    <scope>IDENTIFICATION</scope>
    <source>
        <tissue evidence="3">Whole body</tissue>
    </source>
</reference>
<protein>
    <submittedName>
        <fullName evidence="3">AT-rich interactive domain-containing protein 4B-like</fullName>
    </submittedName>
</protein>
<feature type="region of interest" description="Disordered" evidence="1">
    <location>
        <begin position="179"/>
        <end position="200"/>
    </location>
</feature>
<evidence type="ECO:0000313" key="2">
    <source>
        <dbReference type="Proteomes" id="UP000694924"/>
    </source>
</evidence>
<accession>A0ABM1I5V1</accession>
<keyword evidence="2" id="KW-1185">Reference proteome</keyword>
<sequence>MSNFLYLEIESKTTRKEEDEETDQDDLDDDEERSKIEHDDQDDEDDDEDEEEEECEECKEVEDDTPLKKLHYKCKYPVENSSRFSLRVMEAMRSLQKHENVLPISSRKEIVDYIEKNYNNDGDLNAQVRTSLKQLCTQGFVAEVLNDEYQLIGPFSFTRILEDCECFANVAKKRMNTPKFTRRNNNSRKYPVNEETKKHNNRKRLISNEDQQTVDDIQEDNDDHRTFFHKRTPKRVRKTNDNIPATSGSVEKNQETIIASNNQVNNNSQDDLFQEIENSISEKSKSREKELKKWIQRCRRECEKQKKK</sequence>
<gene>
    <name evidence="3" type="primary">LOC107065956</name>
</gene>
<name>A0ABM1I5V1_POLDO</name>
<feature type="compositionally biased region" description="Acidic residues" evidence="1">
    <location>
        <begin position="39"/>
        <end position="61"/>
    </location>
</feature>
<dbReference type="GeneID" id="107065956"/>
<dbReference type="RefSeq" id="XP_015175588.1">
    <property type="nucleotide sequence ID" value="XM_015320102.1"/>
</dbReference>
<feature type="compositionally biased region" description="Acidic residues" evidence="1">
    <location>
        <begin position="18"/>
        <end position="31"/>
    </location>
</feature>
<feature type="region of interest" description="Disordered" evidence="1">
    <location>
        <begin position="1"/>
        <end position="61"/>
    </location>
</feature>
<organism evidence="2 3">
    <name type="scientific">Polistes dominula</name>
    <name type="common">European paper wasp</name>
    <name type="synonym">Vespa dominula</name>
    <dbReference type="NCBI Taxonomy" id="743375"/>
    <lineage>
        <taxon>Eukaryota</taxon>
        <taxon>Metazoa</taxon>
        <taxon>Ecdysozoa</taxon>
        <taxon>Arthropoda</taxon>
        <taxon>Hexapoda</taxon>
        <taxon>Insecta</taxon>
        <taxon>Pterygota</taxon>
        <taxon>Neoptera</taxon>
        <taxon>Endopterygota</taxon>
        <taxon>Hymenoptera</taxon>
        <taxon>Apocrita</taxon>
        <taxon>Aculeata</taxon>
        <taxon>Vespoidea</taxon>
        <taxon>Vespidae</taxon>
        <taxon>Polistinae</taxon>
        <taxon>Polistini</taxon>
        <taxon>Polistes</taxon>
    </lineage>
</organism>
<dbReference type="Proteomes" id="UP000694924">
    <property type="component" value="Unplaced"/>
</dbReference>
<evidence type="ECO:0000313" key="3">
    <source>
        <dbReference type="RefSeq" id="XP_015175588.1"/>
    </source>
</evidence>